<dbReference type="PANTHER" id="PTHR21047">
    <property type="entry name" value="DTDP-6-DEOXY-D-GLUCOSE-3,5 EPIMERASE"/>
    <property type="match status" value="1"/>
</dbReference>
<dbReference type="RefSeq" id="WP_378558671.1">
    <property type="nucleotide sequence ID" value="NZ_JBHSDL010000008.1"/>
</dbReference>
<dbReference type="Pfam" id="PF00908">
    <property type="entry name" value="dTDP_sugar_isom"/>
    <property type="match status" value="1"/>
</dbReference>
<evidence type="ECO:0000313" key="3">
    <source>
        <dbReference type="Proteomes" id="UP001595844"/>
    </source>
</evidence>
<proteinExistence type="inferred from homology"/>
<dbReference type="CDD" id="cd00438">
    <property type="entry name" value="cupin_RmlC"/>
    <property type="match status" value="1"/>
</dbReference>
<comment type="similarity">
    <text evidence="1">Belongs to the dTDP-4-dehydrorhamnose 3,5-epimerase family.</text>
</comment>
<protein>
    <submittedName>
        <fullName evidence="2">dTDP-4-dehydrorhamnose 3,5-epimerase family protein</fullName>
    </submittedName>
</protein>
<reference evidence="3" key="1">
    <citation type="journal article" date="2019" name="Int. J. Syst. Evol. Microbiol.">
        <title>The Global Catalogue of Microorganisms (GCM) 10K type strain sequencing project: providing services to taxonomists for standard genome sequencing and annotation.</title>
        <authorList>
            <consortium name="The Broad Institute Genomics Platform"/>
            <consortium name="The Broad Institute Genome Sequencing Center for Infectious Disease"/>
            <person name="Wu L."/>
            <person name="Ma J."/>
        </authorList>
    </citation>
    <scope>NUCLEOTIDE SEQUENCE [LARGE SCALE GENOMIC DNA]</scope>
    <source>
        <strain evidence="3">IBRC-M 10490</strain>
    </source>
</reference>
<dbReference type="PANTHER" id="PTHR21047:SF2">
    <property type="entry name" value="THYMIDINE DIPHOSPHO-4-KETO-RHAMNOSE 3,5-EPIMERASE"/>
    <property type="match status" value="1"/>
</dbReference>
<gene>
    <name evidence="2" type="ORF">ACFO5K_08705</name>
</gene>
<dbReference type="Gene3D" id="2.60.120.10">
    <property type="entry name" value="Jelly Rolls"/>
    <property type="match status" value="1"/>
</dbReference>
<sequence length="200" mass="21950">METRRLRIEGAVEFTAPAYRDGRGVFTSPFQGDVFDATLGHGLFPVRDISHNVSARGVLRGIHYTTTPPGRTKFVYCPHGRVTDYLVDLRTGSPTFGQWESTELGGATVRALLIPMGVGHAFLSHEAGSIVVYVMSEGYRASNELAVDALDPEIGLPMPHELAVQQSDRDRNAPTIAQARERGLLPSYQVCQDVEAKLWP</sequence>
<dbReference type="InterPro" id="IPR011051">
    <property type="entry name" value="RmlC_Cupin_sf"/>
</dbReference>
<organism evidence="2 3">
    <name type="scientific">Nocardia halotolerans</name>
    <dbReference type="NCBI Taxonomy" id="1755878"/>
    <lineage>
        <taxon>Bacteria</taxon>
        <taxon>Bacillati</taxon>
        <taxon>Actinomycetota</taxon>
        <taxon>Actinomycetes</taxon>
        <taxon>Mycobacteriales</taxon>
        <taxon>Nocardiaceae</taxon>
        <taxon>Nocardia</taxon>
    </lineage>
</organism>
<dbReference type="EMBL" id="JBHSDL010000008">
    <property type="protein sequence ID" value="MFC4374186.1"/>
    <property type="molecule type" value="Genomic_DNA"/>
</dbReference>
<dbReference type="InterPro" id="IPR014710">
    <property type="entry name" value="RmlC-like_jellyroll"/>
</dbReference>
<dbReference type="InterPro" id="IPR000888">
    <property type="entry name" value="RmlC-like"/>
</dbReference>
<accession>A0ABV8VFW3</accession>
<comment type="caution">
    <text evidence="2">The sequence shown here is derived from an EMBL/GenBank/DDBJ whole genome shotgun (WGS) entry which is preliminary data.</text>
</comment>
<dbReference type="SUPFAM" id="SSF51182">
    <property type="entry name" value="RmlC-like cupins"/>
    <property type="match status" value="1"/>
</dbReference>
<dbReference type="Proteomes" id="UP001595844">
    <property type="component" value="Unassembled WGS sequence"/>
</dbReference>
<evidence type="ECO:0000313" key="2">
    <source>
        <dbReference type="EMBL" id="MFC4374186.1"/>
    </source>
</evidence>
<evidence type="ECO:0000256" key="1">
    <source>
        <dbReference type="ARBA" id="ARBA00010154"/>
    </source>
</evidence>
<name>A0ABV8VFW3_9NOCA</name>
<keyword evidence="3" id="KW-1185">Reference proteome</keyword>